<evidence type="ECO:0000259" key="7">
    <source>
        <dbReference type="PROSITE" id="PS51686"/>
    </source>
</evidence>
<dbReference type="Pfam" id="PF21153">
    <property type="entry name" value="NSUN5_N"/>
    <property type="match status" value="1"/>
</dbReference>
<feature type="binding site" evidence="5">
    <location>
        <position position="274"/>
    </location>
    <ligand>
        <name>S-adenosyl-L-methionine</name>
        <dbReference type="ChEBI" id="CHEBI:59789"/>
    </ligand>
</feature>
<dbReference type="Pfam" id="PF21148">
    <property type="entry name" value="NSUN5_fdxn-like"/>
    <property type="match status" value="1"/>
</dbReference>
<evidence type="ECO:0000256" key="2">
    <source>
        <dbReference type="ARBA" id="ARBA00022679"/>
    </source>
</evidence>
<keyword evidence="1 5" id="KW-0489">Methyltransferase</keyword>
<gene>
    <name evidence="8" type="ORF">L798_04522</name>
</gene>
<evidence type="ECO:0000256" key="3">
    <source>
        <dbReference type="ARBA" id="ARBA00022691"/>
    </source>
</evidence>
<evidence type="ECO:0000256" key="4">
    <source>
        <dbReference type="ARBA" id="ARBA00022884"/>
    </source>
</evidence>
<evidence type="ECO:0000256" key="5">
    <source>
        <dbReference type="PROSITE-ProRule" id="PRU01023"/>
    </source>
</evidence>
<dbReference type="PRINTS" id="PR02008">
    <property type="entry name" value="RCMTFAMILY"/>
</dbReference>
<accession>A0A067RMR6</accession>
<reference evidence="8 9" key="1">
    <citation type="journal article" date="2014" name="Nat. Commun.">
        <title>Molecular traces of alternative social organization in a termite genome.</title>
        <authorList>
            <person name="Terrapon N."/>
            <person name="Li C."/>
            <person name="Robertson H.M."/>
            <person name="Ji L."/>
            <person name="Meng X."/>
            <person name="Booth W."/>
            <person name="Chen Z."/>
            <person name="Childers C.P."/>
            <person name="Glastad K.M."/>
            <person name="Gokhale K."/>
            <person name="Gowin J."/>
            <person name="Gronenberg W."/>
            <person name="Hermansen R.A."/>
            <person name="Hu H."/>
            <person name="Hunt B.G."/>
            <person name="Huylmans A.K."/>
            <person name="Khalil S.M."/>
            <person name="Mitchell R.D."/>
            <person name="Munoz-Torres M.C."/>
            <person name="Mustard J.A."/>
            <person name="Pan H."/>
            <person name="Reese J.T."/>
            <person name="Scharf M.E."/>
            <person name="Sun F."/>
            <person name="Vogel H."/>
            <person name="Xiao J."/>
            <person name="Yang W."/>
            <person name="Yang Z."/>
            <person name="Yang Z."/>
            <person name="Zhou J."/>
            <person name="Zhu J."/>
            <person name="Brent C.S."/>
            <person name="Elsik C.G."/>
            <person name="Goodisman M.A."/>
            <person name="Liberles D.A."/>
            <person name="Roe R.M."/>
            <person name="Vargo E.L."/>
            <person name="Vilcinskas A."/>
            <person name="Wang J."/>
            <person name="Bornberg-Bauer E."/>
            <person name="Korb J."/>
            <person name="Zhang G."/>
            <person name="Liebig J."/>
        </authorList>
    </citation>
    <scope>NUCLEOTIDE SEQUENCE [LARGE SCALE GENOMIC DNA]</scope>
    <source>
        <tissue evidence="8">Whole organism</tissue>
    </source>
</reference>
<feature type="active site" description="Nucleophile" evidence="5">
    <location>
        <position position="372"/>
    </location>
</feature>
<dbReference type="eggNOG" id="KOG2360">
    <property type="taxonomic scope" value="Eukaryota"/>
</dbReference>
<keyword evidence="2 5" id="KW-0808">Transferase</keyword>
<keyword evidence="4 5" id="KW-0694">RNA-binding</keyword>
<evidence type="ECO:0000256" key="1">
    <source>
        <dbReference type="ARBA" id="ARBA00022603"/>
    </source>
</evidence>
<dbReference type="Proteomes" id="UP000027135">
    <property type="component" value="Unassembled WGS sequence"/>
</dbReference>
<dbReference type="STRING" id="136037.A0A067RMR6"/>
<dbReference type="AlphaFoldDB" id="A0A067RMR6"/>
<feature type="binding site" evidence="5">
    <location>
        <position position="319"/>
    </location>
    <ligand>
        <name>S-adenosyl-L-methionine</name>
        <dbReference type="ChEBI" id="CHEBI:59789"/>
    </ligand>
</feature>
<dbReference type="InParanoid" id="A0A067RMR6"/>
<dbReference type="PANTHER" id="PTHR22807">
    <property type="entry name" value="NOP2 YEAST -RELATED NOL1/NOP2/FMU SUN DOMAIN-CONTAINING"/>
    <property type="match status" value="1"/>
</dbReference>
<feature type="region of interest" description="Disordered" evidence="6">
    <location>
        <begin position="449"/>
        <end position="472"/>
    </location>
</feature>
<dbReference type="InterPro" id="IPR023267">
    <property type="entry name" value="RCMT"/>
</dbReference>
<organism evidence="8 9">
    <name type="scientific">Zootermopsis nevadensis</name>
    <name type="common">Dampwood termite</name>
    <dbReference type="NCBI Taxonomy" id="136037"/>
    <lineage>
        <taxon>Eukaryota</taxon>
        <taxon>Metazoa</taxon>
        <taxon>Ecdysozoa</taxon>
        <taxon>Arthropoda</taxon>
        <taxon>Hexapoda</taxon>
        <taxon>Insecta</taxon>
        <taxon>Pterygota</taxon>
        <taxon>Neoptera</taxon>
        <taxon>Polyneoptera</taxon>
        <taxon>Dictyoptera</taxon>
        <taxon>Blattodea</taxon>
        <taxon>Blattoidea</taxon>
        <taxon>Termitoidae</taxon>
        <taxon>Termopsidae</taxon>
        <taxon>Zootermopsis</taxon>
    </lineage>
</organism>
<feature type="compositionally biased region" description="Basic residues" evidence="6">
    <location>
        <begin position="458"/>
        <end position="472"/>
    </location>
</feature>
<dbReference type="EMBL" id="KK852575">
    <property type="protein sequence ID" value="KDR21010.1"/>
    <property type="molecule type" value="Genomic_DNA"/>
</dbReference>
<dbReference type="GO" id="GO:0008173">
    <property type="term" value="F:RNA methyltransferase activity"/>
    <property type="evidence" value="ECO:0007669"/>
    <property type="project" value="InterPro"/>
</dbReference>
<dbReference type="FunCoup" id="A0A067RMR6">
    <property type="interactions" value="1288"/>
</dbReference>
<dbReference type="InterPro" id="IPR049560">
    <property type="entry name" value="MeTrfase_RsmB-F_NOP2_cat"/>
</dbReference>
<feature type="binding site" evidence="5">
    <location>
        <position position="301"/>
    </location>
    <ligand>
        <name>S-adenosyl-L-methionine</name>
        <dbReference type="ChEBI" id="CHEBI:59789"/>
    </ligand>
</feature>
<dbReference type="GO" id="GO:0005730">
    <property type="term" value="C:nucleolus"/>
    <property type="evidence" value="ECO:0007669"/>
    <property type="project" value="TreeGrafter"/>
</dbReference>
<comment type="similarity">
    <text evidence="5">Belongs to the class I-like SAM-binding methyltransferase superfamily. RsmB/NOP family.</text>
</comment>
<sequence>MSKLQSATVKSQHSVKVPKFYKTAANIAKRAKEEHRSLRDLVFCANKHLNIRGLYALLIKTFHHEDTLERLIQKSKILKERKVDPWLIRILITELLFGKKCLSGDSKPVQAVLSHQPILLAELKEAETAGTVRLDSYQKRDSRPRYVRVNTLTLKVHAAINIFCNEGWKQVCYNRMSEDYSSFLHRVASLANDEFIQDLHIKEMLIFPNKTEFYTHPLYQNGSIILQDKASCLASWLLNPPPGSTTLDMCAAPGMKTTHLASLMKNEGLLYAVDAVKDRYGTLCKQVEKHGATCVKPLYMDAFQLDAKQFPGVQYILVDPTCSGSGALEMPEVKNEKCSASRLQSLTRLQCKLLRHALTKFPDVKRVVYSTCSINCEENENVVEQVLASVNTDPSSPVFEVVDNKLKSKWIYHGSQDFEWGPRCIYATPDVDFTTGFFIAVFEKVKPDDHDDVLKPKNKEKKHKKRKKQDFK</sequence>
<dbReference type="PROSITE" id="PS51686">
    <property type="entry name" value="SAM_MT_RSMB_NOP"/>
    <property type="match status" value="1"/>
</dbReference>
<dbReference type="Gene3D" id="3.40.50.150">
    <property type="entry name" value="Vaccinia Virus protein VP39"/>
    <property type="match status" value="1"/>
</dbReference>
<comment type="caution">
    <text evidence="5">Lacks conserved residue(s) required for the propagation of feature annotation.</text>
</comment>
<feature type="domain" description="SAM-dependent MTase RsmB/NOP-type" evidence="7">
    <location>
        <begin position="135"/>
        <end position="445"/>
    </location>
</feature>
<dbReference type="OrthoDB" id="435282at2759"/>
<dbReference type="Pfam" id="PF01189">
    <property type="entry name" value="Methyltr_RsmB-F"/>
    <property type="match status" value="1"/>
</dbReference>
<keyword evidence="9" id="KW-1185">Reference proteome</keyword>
<dbReference type="Gene3D" id="3.30.70.1170">
    <property type="entry name" value="Sun protein, domain 3"/>
    <property type="match status" value="1"/>
</dbReference>
<dbReference type="InterPro" id="IPR001678">
    <property type="entry name" value="MeTrfase_RsmB-F_NOP2_dom"/>
</dbReference>
<proteinExistence type="inferred from homology"/>
<dbReference type="GO" id="GO:0003723">
    <property type="term" value="F:RNA binding"/>
    <property type="evidence" value="ECO:0007669"/>
    <property type="project" value="UniProtKB-UniRule"/>
</dbReference>
<evidence type="ECO:0000313" key="9">
    <source>
        <dbReference type="Proteomes" id="UP000027135"/>
    </source>
</evidence>
<dbReference type="InterPro" id="IPR049561">
    <property type="entry name" value="NSUN5_7_fdxn-like"/>
</dbReference>
<dbReference type="InterPro" id="IPR048889">
    <property type="entry name" value="NSUN5_RCM1_N"/>
</dbReference>
<keyword evidence="3 5" id="KW-0949">S-adenosyl-L-methionine</keyword>
<evidence type="ECO:0000256" key="6">
    <source>
        <dbReference type="SAM" id="MobiDB-lite"/>
    </source>
</evidence>
<protein>
    <submittedName>
        <fullName evidence="8">Putative methyltransferase NSUN5</fullName>
    </submittedName>
</protein>
<dbReference type="SUPFAM" id="SSF53335">
    <property type="entry name" value="S-adenosyl-L-methionine-dependent methyltransferases"/>
    <property type="match status" value="1"/>
</dbReference>
<name>A0A067RMR6_ZOONE</name>
<dbReference type="GO" id="GO:0070475">
    <property type="term" value="P:rRNA base methylation"/>
    <property type="evidence" value="ECO:0007669"/>
    <property type="project" value="TreeGrafter"/>
</dbReference>
<dbReference type="PANTHER" id="PTHR22807:SF4">
    <property type="entry name" value="28S RRNA (CYTOSINE-C(5))-METHYLTRANSFERASE"/>
    <property type="match status" value="1"/>
</dbReference>
<dbReference type="InterPro" id="IPR029063">
    <property type="entry name" value="SAM-dependent_MTases_sf"/>
</dbReference>
<dbReference type="OMA" id="TEQAGCE"/>
<evidence type="ECO:0000313" key="8">
    <source>
        <dbReference type="EMBL" id="KDR21010.1"/>
    </source>
</evidence>